<evidence type="ECO:0000313" key="1">
    <source>
        <dbReference type="EMBL" id="MBB3983399.1"/>
    </source>
</evidence>
<keyword evidence="2" id="KW-1185">Reference proteome</keyword>
<name>A0A7W6DQN7_9SPHN</name>
<dbReference type="Proteomes" id="UP000552757">
    <property type="component" value="Unassembled WGS sequence"/>
</dbReference>
<reference evidence="1 2" key="1">
    <citation type="submission" date="2020-08" db="EMBL/GenBank/DDBJ databases">
        <title>Genomic Encyclopedia of Type Strains, Phase IV (KMG-IV): sequencing the most valuable type-strain genomes for metagenomic binning, comparative biology and taxonomic classification.</title>
        <authorList>
            <person name="Goeker M."/>
        </authorList>
    </citation>
    <scope>NUCLEOTIDE SEQUENCE [LARGE SCALE GENOMIC DNA]</scope>
    <source>
        <strain evidence="1 2">DSM 29348</strain>
    </source>
</reference>
<comment type="caution">
    <text evidence="1">The sequence shown here is derived from an EMBL/GenBank/DDBJ whole genome shotgun (WGS) entry which is preliminary data.</text>
</comment>
<dbReference type="RefSeq" id="WP_183956335.1">
    <property type="nucleotide sequence ID" value="NZ_JACIEB010000008.1"/>
</dbReference>
<evidence type="ECO:0000313" key="2">
    <source>
        <dbReference type="Proteomes" id="UP000552757"/>
    </source>
</evidence>
<organism evidence="1 2">
    <name type="scientific">Sphingobium fontiphilum</name>
    <dbReference type="NCBI Taxonomy" id="944425"/>
    <lineage>
        <taxon>Bacteria</taxon>
        <taxon>Pseudomonadati</taxon>
        <taxon>Pseudomonadota</taxon>
        <taxon>Alphaproteobacteria</taxon>
        <taxon>Sphingomonadales</taxon>
        <taxon>Sphingomonadaceae</taxon>
        <taxon>Sphingobium</taxon>
    </lineage>
</organism>
<protein>
    <submittedName>
        <fullName evidence="1">Uncharacterized protein</fullName>
    </submittedName>
</protein>
<dbReference type="EMBL" id="JACIEB010000008">
    <property type="protein sequence ID" value="MBB3983399.1"/>
    <property type="molecule type" value="Genomic_DNA"/>
</dbReference>
<sequence>MIADNPSEMGLNGFWRPKLDLAATSFFRRALLFLGAPNQMSLVVRFANLSLVLAATMASLPVFSQTIGSHSSVKIEWITISVPTVKNQVPVPIYRNSPRLFTKVTPKDLFTTSIDMRDGPLRMTSGGNSIPAGTLLARSSNLHERFCELARRRKQNFIYCVEDWDRDGLLDTISGVPTMVISGNTRNNYEILIGSLETKFSAPLESPVSISSLSPVFASENASFDVMLTQTSKKSIALCIWRYAGNPLIDGLGYAPFCGPSWNLTTTDLPKIVSIYGGKFEVVRSSSGTIEVQIDPPPAGLSFPN</sequence>
<accession>A0A7W6DQN7</accession>
<proteinExistence type="predicted"/>
<gene>
    <name evidence="1" type="ORF">GGR44_003087</name>
</gene>
<dbReference type="AlphaFoldDB" id="A0A7W6DQN7"/>